<accession>A0A2U1FM78</accession>
<comment type="similarity">
    <text evidence="1">Belongs to the heat shock protein 70 family.</text>
</comment>
<dbReference type="RefSeq" id="WP_116707194.1">
    <property type="nucleotide sequence ID" value="NZ_QEKW01000002.1"/>
</dbReference>
<evidence type="ECO:0000313" key="6">
    <source>
        <dbReference type="EMBL" id="PVZ13150.1"/>
    </source>
</evidence>
<dbReference type="Gene3D" id="3.30.420.40">
    <property type="match status" value="3"/>
</dbReference>
<gene>
    <name evidence="6" type="ORF">C8D89_102300</name>
</gene>
<feature type="compositionally biased region" description="Low complexity" evidence="5">
    <location>
        <begin position="498"/>
        <end position="510"/>
    </location>
</feature>
<dbReference type="SUPFAM" id="SSF53067">
    <property type="entry name" value="Actin-like ATPase domain"/>
    <property type="match status" value="2"/>
</dbReference>
<dbReference type="GO" id="GO:0140662">
    <property type="term" value="F:ATP-dependent protein folding chaperone"/>
    <property type="evidence" value="ECO:0007669"/>
    <property type="project" value="InterPro"/>
</dbReference>
<keyword evidence="4" id="KW-0143">Chaperone</keyword>
<dbReference type="InterPro" id="IPR013126">
    <property type="entry name" value="Hsp_70_fam"/>
</dbReference>
<sequence>MSYHLGIDLGTTITTAAVHRDGRVSVAALGEHTAAMPSVVLWSAEGPPLVGDAAERGAVDEPTRAARAIRARLADPAPFLLDGAPFAAGALLGVLLRRVVDLVATQEGGAPAATVLTHPASWGAAERVAFAGVAASLGLGEVTLVGEPEAAARQHVADHELRDGAAVAVVDLGGGSVDAAVLLYHAGAFTVLGRPESITHPTDGQAADEDVVAGLQRALASAQVGPGELDVVVLAGWSTRLGSVAAAVADALDVPVAVDTEPEYAVALGAARLAARSAEDGATRAVAVAPTAPLGGVAAPHTGPTLAASSPLGAAPPPALAAPRTGTHRSGGRGLAAVLAAGAVALGVLGGGAIALAGAASPAVATPVPVVSTASQAAPSPQAPAPVEVTAEAAPASAAPVTARAVAVPTSSSATSTPTSTPTPTPTSTPTSTSTPEPAAPAAGGNSTPRPPSDGGHHDTRDDTGHDDTRHVDTADDTADDTAHDTAHDTEHDGGDPEGASGAGEPAASP</sequence>
<feature type="compositionally biased region" description="Low complexity" evidence="5">
    <location>
        <begin position="428"/>
        <end position="443"/>
    </location>
</feature>
<reference evidence="6 7" key="1">
    <citation type="submission" date="2018-04" db="EMBL/GenBank/DDBJ databases">
        <title>Genomic Encyclopedia of Type Strains, Phase IV (KMG-IV): sequencing the most valuable type-strain genomes for metagenomic binning, comparative biology and taxonomic classification.</title>
        <authorList>
            <person name="Goeker M."/>
        </authorList>
    </citation>
    <scope>NUCLEOTIDE SEQUENCE [LARGE SCALE GENOMIC DNA]</scope>
    <source>
        <strain evidence="6 7">DSM 45771</strain>
    </source>
</reference>
<dbReference type="PANTHER" id="PTHR42749">
    <property type="entry name" value="CELL SHAPE-DETERMINING PROTEIN MREB"/>
    <property type="match status" value="1"/>
</dbReference>
<dbReference type="FunFam" id="3.30.420.40:FF:000028">
    <property type="entry name" value="heat shock 70 kDa protein-like"/>
    <property type="match status" value="1"/>
</dbReference>
<protein>
    <submittedName>
        <fullName evidence="6">Hsp70 protein</fullName>
    </submittedName>
</protein>
<proteinExistence type="inferred from homology"/>
<dbReference type="OrthoDB" id="9766019at2"/>
<feature type="region of interest" description="Disordered" evidence="5">
    <location>
        <begin position="405"/>
        <end position="510"/>
    </location>
</feature>
<feature type="region of interest" description="Disordered" evidence="5">
    <location>
        <begin position="299"/>
        <end position="332"/>
    </location>
</feature>
<dbReference type="GO" id="GO:0005524">
    <property type="term" value="F:ATP binding"/>
    <property type="evidence" value="ECO:0007669"/>
    <property type="project" value="UniProtKB-KW"/>
</dbReference>
<evidence type="ECO:0000313" key="7">
    <source>
        <dbReference type="Proteomes" id="UP000245639"/>
    </source>
</evidence>
<feature type="compositionally biased region" description="Basic and acidic residues" evidence="5">
    <location>
        <begin position="481"/>
        <end position="495"/>
    </location>
</feature>
<keyword evidence="3" id="KW-0067">ATP-binding</keyword>
<keyword evidence="2" id="KW-0547">Nucleotide-binding</keyword>
<evidence type="ECO:0000256" key="1">
    <source>
        <dbReference type="ARBA" id="ARBA00007381"/>
    </source>
</evidence>
<keyword evidence="7" id="KW-1185">Reference proteome</keyword>
<dbReference type="Pfam" id="PF00012">
    <property type="entry name" value="HSP70"/>
    <property type="match status" value="3"/>
</dbReference>
<evidence type="ECO:0000256" key="5">
    <source>
        <dbReference type="SAM" id="MobiDB-lite"/>
    </source>
</evidence>
<name>A0A2U1FM78_9PSEU</name>
<dbReference type="AlphaFoldDB" id="A0A2U1FM78"/>
<feature type="compositionally biased region" description="Low complexity" evidence="5">
    <location>
        <begin position="405"/>
        <end position="420"/>
    </location>
</feature>
<organism evidence="6 7">
    <name type="scientific">Actinomycetospora cinnamomea</name>
    <dbReference type="NCBI Taxonomy" id="663609"/>
    <lineage>
        <taxon>Bacteria</taxon>
        <taxon>Bacillati</taxon>
        <taxon>Actinomycetota</taxon>
        <taxon>Actinomycetes</taxon>
        <taxon>Pseudonocardiales</taxon>
        <taxon>Pseudonocardiaceae</taxon>
        <taxon>Actinomycetospora</taxon>
    </lineage>
</organism>
<evidence type="ECO:0000256" key="2">
    <source>
        <dbReference type="ARBA" id="ARBA00022741"/>
    </source>
</evidence>
<dbReference type="Proteomes" id="UP000245639">
    <property type="component" value="Unassembled WGS sequence"/>
</dbReference>
<evidence type="ECO:0000256" key="4">
    <source>
        <dbReference type="ARBA" id="ARBA00023186"/>
    </source>
</evidence>
<comment type="caution">
    <text evidence="6">The sequence shown here is derived from an EMBL/GenBank/DDBJ whole genome shotgun (WGS) entry which is preliminary data.</text>
</comment>
<dbReference type="EMBL" id="QEKW01000002">
    <property type="protein sequence ID" value="PVZ13150.1"/>
    <property type="molecule type" value="Genomic_DNA"/>
</dbReference>
<feature type="compositionally biased region" description="Basic and acidic residues" evidence="5">
    <location>
        <begin position="455"/>
        <end position="474"/>
    </location>
</feature>
<dbReference type="PANTHER" id="PTHR42749:SF1">
    <property type="entry name" value="CELL SHAPE-DETERMINING PROTEIN MREB"/>
    <property type="match status" value="1"/>
</dbReference>
<dbReference type="InterPro" id="IPR043129">
    <property type="entry name" value="ATPase_NBD"/>
</dbReference>
<evidence type="ECO:0000256" key="3">
    <source>
        <dbReference type="ARBA" id="ARBA00022840"/>
    </source>
</evidence>